<dbReference type="InterPro" id="IPR001537">
    <property type="entry name" value="SpoU_MeTrfase"/>
</dbReference>
<dbReference type="GO" id="GO:0003723">
    <property type="term" value="F:RNA binding"/>
    <property type="evidence" value="ECO:0007669"/>
    <property type="project" value="InterPro"/>
</dbReference>
<dbReference type="SUPFAM" id="SSF55315">
    <property type="entry name" value="L30e-like"/>
    <property type="match status" value="1"/>
</dbReference>
<dbReference type="InterPro" id="IPR029028">
    <property type="entry name" value="Alpha/beta_knot_MTases"/>
</dbReference>
<comment type="caution">
    <text evidence="6">The sequence shown here is derived from an EMBL/GenBank/DDBJ whole genome shotgun (WGS) entry which is preliminary data.</text>
</comment>
<evidence type="ECO:0000256" key="3">
    <source>
        <dbReference type="ARBA" id="ARBA00022679"/>
    </source>
</evidence>
<dbReference type="PATRIC" id="fig|1115809.3.peg.2191"/>
<dbReference type="CDD" id="cd18109">
    <property type="entry name" value="SpoU-like_RNA-MTase"/>
    <property type="match status" value="1"/>
</dbReference>
<gene>
    <name evidence="6" type="ORF">HMPREF9135_1419</name>
</gene>
<dbReference type="PANTHER" id="PTHR43191">
    <property type="entry name" value="RRNA METHYLTRANSFERASE 3"/>
    <property type="match status" value="1"/>
</dbReference>
<dbReference type="Gene3D" id="3.40.1280.10">
    <property type="match status" value="1"/>
</dbReference>
<dbReference type="InterPro" id="IPR051259">
    <property type="entry name" value="rRNA_Methyltransferase"/>
</dbReference>
<dbReference type="Gene3D" id="3.30.1330.30">
    <property type="match status" value="1"/>
</dbReference>
<keyword evidence="7" id="KW-1185">Reference proteome</keyword>
<dbReference type="Pfam" id="PF00588">
    <property type="entry name" value="SpoU_methylase"/>
    <property type="match status" value="1"/>
</dbReference>
<dbReference type="InterPro" id="IPR029026">
    <property type="entry name" value="tRNA_m1G_MTases_N"/>
</dbReference>
<dbReference type="GO" id="GO:0032259">
    <property type="term" value="P:methylation"/>
    <property type="evidence" value="ECO:0007669"/>
    <property type="project" value="UniProtKB-KW"/>
</dbReference>
<dbReference type="InterPro" id="IPR053888">
    <property type="entry name" value="MRM3-like_sub_bind"/>
</dbReference>
<dbReference type="Pfam" id="PF22435">
    <property type="entry name" value="MRM3-like_sub_bind"/>
    <property type="match status" value="1"/>
</dbReference>
<protein>
    <submittedName>
        <fullName evidence="6">RNA methyltransferase, TrmH family</fullName>
    </submittedName>
</protein>
<evidence type="ECO:0000259" key="4">
    <source>
        <dbReference type="Pfam" id="PF00588"/>
    </source>
</evidence>
<proteinExistence type="inferred from homology"/>
<reference evidence="6 7" key="1">
    <citation type="submission" date="2013-08" db="EMBL/GenBank/DDBJ databases">
        <authorList>
            <person name="Durkin A.S."/>
            <person name="Haft D.R."/>
            <person name="McCorrison J."/>
            <person name="Torralba M."/>
            <person name="Gillis M."/>
            <person name="Haft D.H."/>
            <person name="Methe B."/>
            <person name="Sutton G."/>
            <person name="Nelson K.E."/>
        </authorList>
    </citation>
    <scope>NUCLEOTIDE SEQUENCE [LARGE SCALE GENOMIC DNA]</scope>
    <source>
        <strain evidence="6 7">F0067</strain>
    </source>
</reference>
<dbReference type="AlphaFoldDB" id="U2QB13"/>
<keyword evidence="3 6" id="KW-0808">Transferase</keyword>
<evidence type="ECO:0000313" key="6">
    <source>
        <dbReference type="EMBL" id="ERK38488.1"/>
    </source>
</evidence>
<accession>U2QB13</accession>
<keyword evidence="2 6" id="KW-0489">Methyltransferase</keyword>
<feature type="domain" description="tRNA/rRNA methyltransferase SpoU type" evidence="4">
    <location>
        <begin position="116"/>
        <end position="256"/>
    </location>
</feature>
<comment type="similarity">
    <text evidence="1">Belongs to the class IV-like SAM-binding methyltransferase superfamily. RNA methyltransferase TrmH family.</text>
</comment>
<feature type="domain" description="MRM3-like substrate binding" evidence="5">
    <location>
        <begin position="6"/>
        <end position="96"/>
    </location>
</feature>
<evidence type="ECO:0000256" key="2">
    <source>
        <dbReference type="ARBA" id="ARBA00022603"/>
    </source>
</evidence>
<dbReference type="SUPFAM" id="SSF75217">
    <property type="entry name" value="alpha/beta knot"/>
    <property type="match status" value="1"/>
</dbReference>
<dbReference type="InterPro" id="IPR029064">
    <property type="entry name" value="Ribosomal_eL30-like_sf"/>
</dbReference>
<dbReference type="GO" id="GO:0006396">
    <property type="term" value="P:RNA processing"/>
    <property type="evidence" value="ECO:0007669"/>
    <property type="project" value="InterPro"/>
</dbReference>
<organism evidence="6 7">
    <name type="scientific">Segatella baroniae F0067</name>
    <dbReference type="NCBI Taxonomy" id="1115809"/>
    <lineage>
        <taxon>Bacteria</taxon>
        <taxon>Pseudomonadati</taxon>
        <taxon>Bacteroidota</taxon>
        <taxon>Bacteroidia</taxon>
        <taxon>Bacteroidales</taxon>
        <taxon>Prevotellaceae</taxon>
        <taxon>Segatella</taxon>
    </lineage>
</organism>
<evidence type="ECO:0000259" key="5">
    <source>
        <dbReference type="Pfam" id="PF22435"/>
    </source>
</evidence>
<evidence type="ECO:0000256" key="1">
    <source>
        <dbReference type="ARBA" id="ARBA00007228"/>
    </source>
</evidence>
<sequence>MMISKAKIKYIKSLEQKKFRRQFGCFVAEGPKIVGELLHTMLPRLIVAESSWIESCYEKSLKAVASTTVSSPELLEVSHEELRKLSFLQHPQEVLAVFATPTCSEQEAIGQARQGLTLALDGVQDPGNLGTILRIADWFGIQTIFCSPSTADIYSPKAVQATMGSIARVQTLYMDLPALFENLPSSIPIYGTFLDGHDIYDTTLSDNGIIIMGNEGNGISDEVAGFVSHRLLIPNYPPGNITAESLNVAVATALTCAEFRRRRK</sequence>
<name>U2QB13_9BACT</name>
<dbReference type="Proteomes" id="UP000016648">
    <property type="component" value="Unassembled WGS sequence"/>
</dbReference>
<dbReference type="PANTHER" id="PTHR43191:SF2">
    <property type="entry name" value="RRNA METHYLTRANSFERASE 3, MITOCHONDRIAL"/>
    <property type="match status" value="1"/>
</dbReference>
<dbReference type="GO" id="GO:0008173">
    <property type="term" value="F:RNA methyltransferase activity"/>
    <property type="evidence" value="ECO:0007669"/>
    <property type="project" value="InterPro"/>
</dbReference>
<evidence type="ECO:0000313" key="7">
    <source>
        <dbReference type="Proteomes" id="UP000016648"/>
    </source>
</evidence>
<dbReference type="EMBL" id="AWEY01000038">
    <property type="protein sequence ID" value="ERK38488.1"/>
    <property type="molecule type" value="Genomic_DNA"/>
</dbReference>